<evidence type="ECO:0000313" key="14">
    <source>
        <dbReference type="Proteomes" id="UP000460298"/>
    </source>
</evidence>
<dbReference type="Gene3D" id="3.30.70.3270">
    <property type="match status" value="1"/>
</dbReference>
<gene>
    <name evidence="13" type="ORF">F9K24_03670</name>
</gene>
<reference evidence="13 14" key="1">
    <citation type="submission" date="2019-10" db="EMBL/GenBank/DDBJ databases">
        <title>Extracellular Electron Transfer in a Candidatus Methanoperedens spp. Enrichment Culture.</title>
        <authorList>
            <person name="Berger S."/>
            <person name="Rangel Shaw D."/>
            <person name="Berben T."/>
            <person name="In 'T Zandt M."/>
            <person name="Frank J."/>
            <person name="Reimann J."/>
            <person name="Jetten M.S.M."/>
            <person name="Welte C.U."/>
        </authorList>
    </citation>
    <scope>NUCLEOTIDE SEQUENCE [LARGE SCALE GENOMIC DNA]</scope>
    <source>
        <strain evidence="13">SB12</strain>
    </source>
</reference>
<keyword evidence="8" id="KW-0411">Iron-sulfur</keyword>
<dbReference type="GO" id="GO:0051539">
    <property type="term" value="F:4 iron, 4 sulfur cluster binding"/>
    <property type="evidence" value="ECO:0007669"/>
    <property type="project" value="UniProtKB-KW"/>
</dbReference>
<keyword evidence="4" id="KW-0479">Metal-binding</keyword>
<keyword evidence="9" id="KW-0520">NAD</keyword>
<dbReference type="AlphaFoldDB" id="A0A833M053"/>
<feature type="domain" description="4Fe-4S ferredoxin-type" evidence="12">
    <location>
        <begin position="96"/>
        <end position="127"/>
    </location>
</feature>
<dbReference type="PANTHER" id="PTHR10849">
    <property type="entry name" value="NADH DEHYDROGENASE UBIQUINONE IRON-SULFUR PROTEIN 8, MITOCHONDRIAL"/>
    <property type="match status" value="1"/>
</dbReference>
<sequence length="164" mass="18178">MNVQIEHPYKRRLSIAGPLRAVGSILDGLSITTSYLFQAPATVQYPRVECRPEPGFRGRLAFSEEQCTVCTLCEKSCPLDCISVTGVKLEGRKGRAPIRFDLKEGACMYCGLCVESCSTGALRFTEEFEGASFQLSDLNRNMVESDLCEARSLMTNHALQEVVR</sequence>
<evidence type="ECO:0000256" key="2">
    <source>
        <dbReference type="ARBA" id="ARBA00022485"/>
    </source>
</evidence>
<dbReference type="PROSITE" id="PS00198">
    <property type="entry name" value="4FE4S_FER_1"/>
    <property type="match status" value="1"/>
</dbReference>
<dbReference type="PANTHER" id="PTHR10849:SF24">
    <property type="entry name" value="NADH-QUINONE OXIDOREDUCTASE SUBUNIT I 2"/>
    <property type="match status" value="1"/>
</dbReference>
<keyword evidence="6" id="KW-1278">Translocase</keyword>
<dbReference type="GO" id="GO:0016651">
    <property type="term" value="F:oxidoreductase activity, acting on NAD(P)H"/>
    <property type="evidence" value="ECO:0007669"/>
    <property type="project" value="InterPro"/>
</dbReference>
<evidence type="ECO:0000256" key="3">
    <source>
        <dbReference type="ARBA" id="ARBA00022719"/>
    </source>
</evidence>
<keyword evidence="10" id="KW-0830">Ubiquinone</keyword>
<dbReference type="InterPro" id="IPR010226">
    <property type="entry name" value="NADH_quinone_OxRdtase_chainI"/>
</dbReference>
<keyword evidence="5" id="KW-0677">Repeat</keyword>
<dbReference type="InterPro" id="IPR017900">
    <property type="entry name" value="4Fe4S_Fe_S_CS"/>
</dbReference>
<dbReference type="InterPro" id="IPR017896">
    <property type="entry name" value="4Fe4S_Fe-S-bd"/>
</dbReference>
<dbReference type="GO" id="GO:0048038">
    <property type="term" value="F:quinone binding"/>
    <property type="evidence" value="ECO:0007669"/>
    <property type="project" value="UniProtKB-KW"/>
</dbReference>
<keyword evidence="11" id="KW-0472">Membrane</keyword>
<dbReference type="EMBL" id="WBUI01000002">
    <property type="protein sequence ID" value="KAB2934888.1"/>
    <property type="molecule type" value="Genomic_DNA"/>
</dbReference>
<protein>
    <submittedName>
        <fullName evidence="13">4Fe-4S dicluster domain-containing protein</fullName>
    </submittedName>
</protein>
<evidence type="ECO:0000256" key="5">
    <source>
        <dbReference type="ARBA" id="ARBA00022737"/>
    </source>
</evidence>
<evidence type="ECO:0000259" key="12">
    <source>
        <dbReference type="PROSITE" id="PS51379"/>
    </source>
</evidence>
<dbReference type="PROSITE" id="PS51379">
    <property type="entry name" value="4FE4S_FER_2"/>
    <property type="match status" value="2"/>
</dbReference>
<name>A0A833M053_9LEPT</name>
<keyword evidence="7" id="KW-0408">Iron</keyword>
<evidence type="ECO:0000256" key="9">
    <source>
        <dbReference type="ARBA" id="ARBA00023027"/>
    </source>
</evidence>
<evidence type="ECO:0000313" key="13">
    <source>
        <dbReference type="EMBL" id="KAB2934888.1"/>
    </source>
</evidence>
<keyword evidence="1" id="KW-1003">Cell membrane</keyword>
<accession>A0A833M053</accession>
<evidence type="ECO:0000256" key="1">
    <source>
        <dbReference type="ARBA" id="ARBA00022475"/>
    </source>
</evidence>
<evidence type="ECO:0000256" key="6">
    <source>
        <dbReference type="ARBA" id="ARBA00022967"/>
    </source>
</evidence>
<dbReference type="Proteomes" id="UP000460298">
    <property type="component" value="Unassembled WGS sequence"/>
</dbReference>
<feature type="domain" description="4Fe-4S ferredoxin-type" evidence="12">
    <location>
        <begin position="58"/>
        <end position="87"/>
    </location>
</feature>
<keyword evidence="2" id="KW-0004">4Fe-4S</keyword>
<evidence type="ECO:0000256" key="4">
    <source>
        <dbReference type="ARBA" id="ARBA00022723"/>
    </source>
</evidence>
<evidence type="ECO:0000256" key="10">
    <source>
        <dbReference type="ARBA" id="ARBA00023075"/>
    </source>
</evidence>
<evidence type="ECO:0000256" key="8">
    <source>
        <dbReference type="ARBA" id="ARBA00023014"/>
    </source>
</evidence>
<comment type="caution">
    <text evidence="13">The sequence shown here is derived from an EMBL/GenBank/DDBJ whole genome shotgun (WGS) entry which is preliminary data.</text>
</comment>
<dbReference type="SUPFAM" id="SSF54862">
    <property type="entry name" value="4Fe-4S ferredoxins"/>
    <property type="match status" value="1"/>
</dbReference>
<keyword evidence="3" id="KW-0874">Quinone</keyword>
<dbReference type="Pfam" id="PF12838">
    <property type="entry name" value="Fer4_7"/>
    <property type="match status" value="1"/>
</dbReference>
<evidence type="ECO:0000256" key="7">
    <source>
        <dbReference type="ARBA" id="ARBA00023004"/>
    </source>
</evidence>
<dbReference type="GO" id="GO:0016020">
    <property type="term" value="C:membrane"/>
    <property type="evidence" value="ECO:0007669"/>
    <property type="project" value="InterPro"/>
</dbReference>
<dbReference type="GO" id="GO:0046872">
    <property type="term" value="F:metal ion binding"/>
    <property type="evidence" value="ECO:0007669"/>
    <property type="project" value="UniProtKB-KW"/>
</dbReference>
<evidence type="ECO:0000256" key="11">
    <source>
        <dbReference type="ARBA" id="ARBA00023136"/>
    </source>
</evidence>
<organism evidence="13 14">
    <name type="scientific">Leptonema illini</name>
    <dbReference type="NCBI Taxonomy" id="183"/>
    <lineage>
        <taxon>Bacteria</taxon>
        <taxon>Pseudomonadati</taxon>
        <taxon>Spirochaetota</taxon>
        <taxon>Spirochaetia</taxon>
        <taxon>Leptospirales</taxon>
        <taxon>Leptospiraceae</taxon>
        <taxon>Leptonema</taxon>
    </lineage>
</organism>
<proteinExistence type="predicted"/>